<protein>
    <submittedName>
        <fullName evidence="1">Uncharacterized protein</fullName>
    </submittedName>
</protein>
<comment type="caution">
    <text evidence="1">The sequence shown here is derived from an EMBL/GenBank/DDBJ whole genome shotgun (WGS) entry which is preliminary data.</text>
</comment>
<reference evidence="1" key="1">
    <citation type="journal article" date="2015" name="Nature">
        <title>Complex archaea that bridge the gap between prokaryotes and eukaryotes.</title>
        <authorList>
            <person name="Spang A."/>
            <person name="Saw J.H."/>
            <person name="Jorgensen S.L."/>
            <person name="Zaremba-Niedzwiedzka K."/>
            <person name="Martijn J."/>
            <person name="Lind A.E."/>
            <person name="van Eijk R."/>
            <person name="Schleper C."/>
            <person name="Guy L."/>
            <person name="Ettema T.J."/>
        </authorList>
    </citation>
    <scope>NUCLEOTIDE SEQUENCE</scope>
</reference>
<name>A0A0F9R254_9ZZZZ</name>
<gene>
    <name evidence="1" type="ORF">LCGC14_0629710</name>
</gene>
<dbReference type="AlphaFoldDB" id="A0A0F9R254"/>
<evidence type="ECO:0000313" key="1">
    <source>
        <dbReference type="EMBL" id="KKN50710.1"/>
    </source>
</evidence>
<organism evidence="1">
    <name type="scientific">marine sediment metagenome</name>
    <dbReference type="NCBI Taxonomy" id="412755"/>
    <lineage>
        <taxon>unclassified sequences</taxon>
        <taxon>metagenomes</taxon>
        <taxon>ecological metagenomes</taxon>
    </lineage>
</organism>
<sequence length="153" mass="17572">ESGKVVGADQGLKDVLTLSDKQVTPKMDKHGHSLASITERLARRKKGSKSFSRAQDHRANFIHWSINQLNFNGIKEVRLEEIRNIRYKSRSSRLMSHWCNTLIRDKLLSVCEEKEVLCTLQTSTYRSQRCSDCGLVRKSNRKGKVYSCSSTRK</sequence>
<accession>A0A0F9R254</accession>
<feature type="non-terminal residue" evidence="1">
    <location>
        <position position="1"/>
    </location>
</feature>
<proteinExistence type="predicted"/>
<dbReference type="EMBL" id="LAZR01001098">
    <property type="protein sequence ID" value="KKN50710.1"/>
    <property type="molecule type" value="Genomic_DNA"/>
</dbReference>